<dbReference type="PROSITE" id="PS51257">
    <property type="entry name" value="PROKAR_LIPOPROTEIN"/>
    <property type="match status" value="1"/>
</dbReference>
<feature type="chain" id="PRO_5014903140" description="Cys-rich protein" evidence="1">
    <location>
        <begin position="22"/>
        <end position="90"/>
    </location>
</feature>
<comment type="caution">
    <text evidence="3">The sequence shown here is derived from an EMBL/GenBank/DDBJ whole genome shotgun (WGS) entry which is preliminary data.</text>
</comment>
<dbReference type="EMBL" id="NPDY01000005">
    <property type="protein sequence ID" value="PJZ70108.1"/>
    <property type="molecule type" value="Genomic_DNA"/>
</dbReference>
<dbReference type="AlphaFoldDB" id="A0A2M9ZMP2"/>
<gene>
    <name evidence="2" type="ORF">CH360_07755</name>
    <name evidence="3" type="ORF">CH373_10010</name>
</gene>
<dbReference type="Proteomes" id="UP000231962">
    <property type="component" value="Unassembled WGS sequence"/>
</dbReference>
<evidence type="ECO:0000313" key="3">
    <source>
        <dbReference type="EMBL" id="PJZ73297.1"/>
    </source>
</evidence>
<reference evidence="4 5" key="1">
    <citation type="submission" date="2017-07" db="EMBL/GenBank/DDBJ databases">
        <title>Leptospira spp. isolated from tropical soils.</title>
        <authorList>
            <person name="Thibeaux R."/>
            <person name="Iraola G."/>
            <person name="Ferres I."/>
            <person name="Bierque E."/>
            <person name="Girault D."/>
            <person name="Soupe-Gilbert M.-E."/>
            <person name="Picardeau M."/>
            <person name="Goarant C."/>
        </authorList>
    </citation>
    <scope>NUCLEOTIDE SEQUENCE [LARGE SCALE GENOMIC DNA]</scope>
    <source>
        <strain evidence="3 5">FH1-B-B1</strain>
        <strain evidence="2 4">FH1-B-C1</strain>
    </source>
</reference>
<name>A0A2M9ZMP2_9LEPT</name>
<accession>A0A2M9ZMP2</accession>
<dbReference type="Proteomes" id="UP000231990">
    <property type="component" value="Unassembled WGS sequence"/>
</dbReference>
<evidence type="ECO:0000313" key="2">
    <source>
        <dbReference type="EMBL" id="PJZ70108.1"/>
    </source>
</evidence>
<feature type="signal peptide" evidence="1">
    <location>
        <begin position="1"/>
        <end position="21"/>
    </location>
</feature>
<evidence type="ECO:0000313" key="4">
    <source>
        <dbReference type="Proteomes" id="UP000231962"/>
    </source>
</evidence>
<proteinExistence type="predicted"/>
<sequence>MSFVSRLFVFLFLILFASCNGGNKNLEEKAILGYLANCVGGSLATCSHNCQNLWGSTVTPDNVVQLNTCIGNCNTYCSIDNLLFQLSQAK</sequence>
<evidence type="ECO:0008006" key="6">
    <source>
        <dbReference type="Google" id="ProtNLM"/>
    </source>
</evidence>
<keyword evidence="1" id="KW-0732">Signal</keyword>
<dbReference type="EMBL" id="NPDZ01000005">
    <property type="protein sequence ID" value="PJZ73297.1"/>
    <property type="molecule type" value="Genomic_DNA"/>
</dbReference>
<evidence type="ECO:0000313" key="5">
    <source>
        <dbReference type="Proteomes" id="UP000231990"/>
    </source>
</evidence>
<organism evidence="3 5">
    <name type="scientific">Leptospira perolatii</name>
    <dbReference type="NCBI Taxonomy" id="2023191"/>
    <lineage>
        <taxon>Bacteria</taxon>
        <taxon>Pseudomonadati</taxon>
        <taxon>Spirochaetota</taxon>
        <taxon>Spirochaetia</taxon>
        <taxon>Leptospirales</taxon>
        <taxon>Leptospiraceae</taxon>
        <taxon>Leptospira</taxon>
    </lineage>
</organism>
<evidence type="ECO:0000256" key="1">
    <source>
        <dbReference type="SAM" id="SignalP"/>
    </source>
</evidence>
<protein>
    <recommendedName>
        <fullName evidence="6">Cys-rich protein</fullName>
    </recommendedName>
</protein>
<keyword evidence="4" id="KW-1185">Reference proteome</keyword>